<proteinExistence type="predicted"/>
<dbReference type="PROSITE" id="PS51205">
    <property type="entry name" value="VPS9"/>
    <property type="match status" value="1"/>
</dbReference>
<evidence type="ECO:0000256" key="4">
    <source>
        <dbReference type="SAM" id="MobiDB-lite"/>
    </source>
</evidence>
<dbReference type="InterPro" id="IPR003123">
    <property type="entry name" value="VPS9"/>
</dbReference>
<dbReference type="InterPro" id="IPR041545">
    <property type="entry name" value="DUF5601"/>
</dbReference>
<name>A0A8C4TGX1_ERPCA</name>
<gene>
    <name evidence="7" type="primary">LOC114668527</name>
</gene>
<dbReference type="SMART" id="SM00259">
    <property type="entry name" value="ZnF_A20"/>
    <property type="match status" value="1"/>
</dbReference>
<dbReference type="GO" id="GO:0016192">
    <property type="term" value="P:vesicle-mediated transport"/>
    <property type="evidence" value="ECO:0007669"/>
    <property type="project" value="InterPro"/>
</dbReference>
<keyword evidence="3" id="KW-0862">Zinc</keyword>
<organism evidence="7 8">
    <name type="scientific">Erpetoichthys calabaricus</name>
    <name type="common">Rope fish</name>
    <name type="synonym">Calamoichthys calabaricus</name>
    <dbReference type="NCBI Taxonomy" id="27687"/>
    <lineage>
        <taxon>Eukaryota</taxon>
        <taxon>Metazoa</taxon>
        <taxon>Chordata</taxon>
        <taxon>Craniata</taxon>
        <taxon>Vertebrata</taxon>
        <taxon>Euteleostomi</taxon>
        <taxon>Actinopterygii</taxon>
        <taxon>Polypteriformes</taxon>
        <taxon>Polypteridae</taxon>
        <taxon>Erpetoichthys</taxon>
    </lineage>
</organism>
<dbReference type="Pfam" id="PF02204">
    <property type="entry name" value="VPS9"/>
    <property type="match status" value="1"/>
</dbReference>
<dbReference type="PROSITE" id="PS51036">
    <property type="entry name" value="ZF_A20"/>
    <property type="match status" value="1"/>
</dbReference>
<dbReference type="RefSeq" id="XP_028680154.1">
    <property type="nucleotide sequence ID" value="XM_028824321.2"/>
</dbReference>
<keyword evidence="8" id="KW-1185">Reference proteome</keyword>
<dbReference type="SUPFAM" id="SSF57716">
    <property type="entry name" value="Glucocorticoid receptor-like (DNA-binding domain)"/>
    <property type="match status" value="1"/>
</dbReference>
<dbReference type="InterPro" id="IPR002653">
    <property type="entry name" value="Znf_A20"/>
</dbReference>
<evidence type="ECO:0000256" key="2">
    <source>
        <dbReference type="ARBA" id="ARBA00022771"/>
    </source>
</evidence>
<feature type="domain" description="A20-type" evidence="5">
    <location>
        <begin position="11"/>
        <end position="45"/>
    </location>
</feature>
<dbReference type="Ensembl" id="ENSECRT00000031061.1">
    <property type="protein sequence ID" value="ENSECRP00000030419.1"/>
    <property type="gene ID" value="ENSECRG00000020636.1"/>
</dbReference>
<dbReference type="GO" id="GO:0005085">
    <property type="term" value="F:guanyl-nucleotide exchange factor activity"/>
    <property type="evidence" value="ECO:0007669"/>
    <property type="project" value="InterPro"/>
</dbReference>
<dbReference type="GO" id="GO:0008270">
    <property type="term" value="F:zinc ion binding"/>
    <property type="evidence" value="ECO:0007669"/>
    <property type="project" value="UniProtKB-KW"/>
</dbReference>
<reference evidence="7" key="3">
    <citation type="submission" date="2025-09" db="UniProtKB">
        <authorList>
            <consortium name="Ensembl"/>
        </authorList>
    </citation>
    <scope>IDENTIFICATION</scope>
</reference>
<dbReference type="Pfam" id="PF18151">
    <property type="entry name" value="DUF5601"/>
    <property type="match status" value="1"/>
</dbReference>
<dbReference type="OrthoDB" id="300289at2759"/>
<evidence type="ECO:0000313" key="7">
    <source>
        <dbReference type="Ensembl" id="ENSECRP00000030419.1"/>
    </source>
</evidence>
<feature type="compositionally biased region" description="Basic and acidic residues" evidence="4">
    <location>
        <begin position="94"/>
        <end position="103"/>
    </location>
</feature>
<dbReference type="PANTHER" id="PTHR23101:SF103">
    <property type="entry name" value="RAB5 GDP_GTP EXCHANGE FACTOR"/>
    <property type="match status" value="1"/>
</dbReference>
<reference evidence="7" key="1">
    <citation type="submission" date="2021-06" db="EMBL/GenBank/DDBJ databases">
        <authorList>
            <consortium name="Wellcome Sanger Institute Data Sharing"/>
        </authorList>
    </citation>
    <scope>NUCLEOTIDE SEQUENCE [LARGE SCALE GENOMIC DNA]</scope>
</reference>
<keyword evidence="1" id="KW-0479">Metal-binding</keyword>
<evidence type="ECO:0000259" key="6">
    <source>
        <dbReference type="PROSITE" id="PS51205"/>
    </source>
</evidence>
<accession>A0A8C4TGX1</accession>
<protein>
    <submittedName>
        <fullName evidence="7">Rab5 GDP/GTP exchange factor-like</fullName>
    </submittedName>
</protein>
<dbReference type="GO" id="GO:0003677">
    <property type="term" value="F:DNA binding"/>
    <property type="evidence" value="ECO:0007669"/>
    <property type="project" value="InterPro"/>
</dbReference>
<evidence type="ECO:0000259" key="5">
    <source>
        <dbReference type="PROSITE" id="PS51036"/>
    </source>
</evidence>
<dbReference type="GO" id="GO:0005829">
    <property type="term" value="C:cytosol"/>
    <property type="evidence" value="ECO:0007669"/>
    <property type="project" value="TreeGrafter"/>
</dbReference>
<dbReference type="Pfam" id="PF01754">
    <property type="entry name" value="zf-A20"/>
    <property type="match status" value="1"/>
</dbReference>
<evidence type="ECO:0000313" key="8">
    <source>
        <dbReference type="Proteomes" id="UP000694620"/>
    </source>
</evidence>
<dbReference type="GO" id="GO:0030139">
    <property type="term" value="C:endocytic vesicle"/>
    <property type="evidence" value="ECO:0007669"/>
    <property type="project" value="TreeGrafter"/>
</dbReference>
<dbReference type="InterPro" id="IPR045046">
    <property type="entry name" value="Vps9-like"/>
</dbReference>
<reference evidence="7" key="2">
    <citation type="submission" date="2025-08" db="UniProtKB">
        <authorList>
            <consortium name="Ensembl"/>
        </authorList>
    </citation>
    <scope>IDENTIFICATION</scope>
</reference>
<dbReference type="SMART" id="SM00167">
    <property type="entry name" value="VPS9"/>
    <property type="match status" value="1"/>
</dbReference>
<evidence type="ECO:0000256" key="3">
    <source>
        <dbReference type="ARBA" id="ARBA00022833"/>
    </source>
</evidence>
<dbReference type="GO" id="GO:0031267">
    <property type="term" value="F:small GTPase binding"/>
    <property type="evidence" value="ECO:0007669"/>
    <property type="project" value="TreeGrafter"/>
</dbReference>
<dbReference type="Proteomes" id="UP000694620">
    <property type="component" value="Chromosome 18"/>
</dbReference>
<dbReference type="AlphaFoldDB" id="A0A8C4TGX1"/>
<dbReference type="Gene3D" id="1.10.246.120">
    <property type="match status" value="1"/>
</dbReference>
<dbReference type="Gene3D" id="1.20.1050.80">
    <property type="entry name" value="VPS9 domain"/>
    <property type="match status" value="1"/>
</dbReference>
<keyword evidence="2" id="KW-0863">Zinc-finger</keyword>
<dbReference type="PANTHER" id="PTHR23101">
    <property type="entry name" value="RAB GDP/GTP EXCHANGE FACTOR"/>
    <property type="match status" value="1"/>
</dbReference>
<dbReference type="GeneID" id="114668527"/>
<dbReference type="GeneTree" id="ENSGT00940000154540"/>
<evidence type="ECO:0000256" key="1">
    <source>
        <dbReference type="ARBA" id="ARBA00022723"/>
    </source>
</evidence>
<dbReference type="InterPro" id="IPR037191">
    <property type="entry name" value="VPS9_dom_sf"/>
</dbReference>
<sequence>MWVEHRRVHVNQSQLLCRDGCGYYGNPAWQGYCSKCWRERKPKQPASRPRTNAGAENIVSQSGVERENKAKIMRGLFSSAKMAPKQGNGTAHAVDPKSGDADPPKASSTKLPADFTEFLKFLRKPSAQNFHQHCMTFLKMLEARRDITIQKQAEMVQDFYQSTASHFQNYSDKQRHQMMEHIEKLLMTRLYKCVFCPDCSDDEQKDLFLQKKIRSLQWVTACMLGVPGLEKKSETGDHMLSAMTAIIEMDARRAPQDKLSCICKCCQHVFAALAEANSEPANADDFLSGLILVVLKANPPRLHSNVQYVVRFGLPHNLMAGEAAYNFTNVCCAVTFIEKLDGPSLNLSEEQFQDYMQAGKSSSRQESVTTNCLTSVHKAWRNIEQLAELQGRQDRLTLGAQTMQKELDEWVQSVKEQVENVMSGS</sequence>
<dbReference type="Gene3D" id="1.20.5.4770">
    <property type="match status" value="1"/>
</dbReference>
<dbReference type="SUPFAM" id="SSF109993">
    <property type="entry name" value="VPS9 domain"/>
    <property type="match status" value="1"/>
</dbReference>
<feature type="domain" description="VPS9" evidence="6">
    <location>
        <begin position="203"/>
        <end position="346"/>
    </location>
</feature>
<feature type="region of interest" description="Disordered" evidence="4">
    <location>
        <begin position="80"/>
        <end position="109"/>
    </location>
</feature>